<protein>
    <submittedName>
        <fullName evidence="3">Uncharacterized protein</fullName>
    </submittedName>
</protein>
<keyword evidence="2" id="KW-0812">Transmembrane</keyword>
<sequence>MSPPSLTLANYPVCPPTPRSSVESAHSGTATPWTHTTVVCPTPGEDKGLPLPPRVLQPLRKHETMGKAHSPRRRDEPPPQGLGWLVVIPGLIVALLSAGLATCLFVYLAARRASDGPSFAYGFYVDEMRGDGTPLLGLLASTVITNVVWLLGLPILVSMAAYCIAGSWLSYQQHPRSARPNLLTPLQYGLLFKLLSSPGPGSVYQAGSYLANRRARVAAPAFFTRALILVSAVLGLTYLISAADIWLHATSTVVLIPAPQAAGPPHDPQDPPPPPGPAPSLRGHYPLAPALTYLLLLYMHALLATALTLWTAALRSPLLRPASDPPPTPYSTTWPAPPAPTALRLAHLHLTDALAPVAARLSARRAAHPALGRLGRGLFVEDVHTARVEVGVWAREGERRRWGDTTGDRVFGVYKKVLPYKGEIY</sequence>
<dbReference type="EMBL" id="JARKIE010000203">
    <property type="protein sequence ID" value="KAJ7667262.1"/>
    <property type="molecule type" value="Genomic_DNA"/>
</dbReference>
<reference evidence="3" key="1">
    <citation type="submission" date="2023-03" db="EMBL/GenBank/DDBJ databases">
        <title>Massive genome expansion in bonnet fungi (Mycena s.s.) driven by repeated elements and novel gene families across ecological guilds.</title>
        <authorList>
            <consortium name="Lawrence Berkeley National Laboratory"/>
            <person name="Harder C.B."/>
            <person name="Miyauchi S."/>
            <person name="Viragh M."/>
            <person name="Kuo A."/>
            <person name="Thoen E."/>
            <person name="Andreopoulos B."/>
            <person name="Lu D."/>
            <person name="Skrede I."/>
            <person name="Drula E."/>
            <person name="Henrissat B."/>
            <person name="Morin E."/>
            <person name="Kohler A."/>
            <person name="Barry K."/>
            <person name="LaButti K."/>
            <person name="Morin E."/>
            <person name="Salamov A."/>
            <person name="Lipzen A."/>
            <person name="Mereny Z."/>
            <person name="Hegedus B."/>
            <person name="Baldrian P."/>
            <person name="Stursova M."/>
            <person name="Weitz H."/>
            <person name="Taylor A."/>
            <person name="Grigoriev I.V."/>
            <person name="Nagy L.G."/>
            <person name="Martin F."/>
            <person name="Kauserud H."/>
        </authorList>
    </citation>
    <scope>NUCLEOTIDE SEQUENCE</scope>
    <source>
        <strain evidence="3">CBHHK067</strain>
    </source>
</reference>
<feature type="transmembrane region" description="Helical" evidence="2">
    <location>
        <begin position="82"/>
        <end position="110"/>
    </location>
</feature>
<evidence type="ECO:0000256" key="1">
    <source>
        <dbReference type="SAM" id="MobiDB-lite"/>
    </source>
</evidence>
<evidence type="ECO:0000313" key="4">
    <source>
        <dbReference type="Proteomes" id="UP001221757"/>
    </source>
</evidence>
<evidence type="ECO:0000256" key="2">
    <source>
        <dbReference type="SAM" id="Phobius"/>
    </source>
</evidence>
<dbReference type="Proteomes" id="UP001221757">
    <property type="component" value="Unassembled WGS sequence"/>
</dbReference>
<gene>
    <name evidence="3" type="ORF">B0H17DRAFT_255996</name>
</gene>
<accession>A0AAD7CWH0</accession>
<name>A0AAD7CWH0_MYCRO</name>
<keyword evidence="4" id="KW-1185">Reference proteome</keyword>
<feature type="transmembrane region" description="Helical" evidence="2">
    <location>
        <begin position="290"/>
        <end position="310"/>
    </location>
</feature>
<keyword evidence="2" id="KW-1133">Transmembrane helix</keyword>
<keyword evidence="2" id="KW-0472">Membrane</keyword>
<comment type="caution">
    <text evidence="3">The sequence shown here is derived from an EMBL/GenBank/DDBJ whole genome shotgun (WGS) entry which is preliminary data.</text>
</comment>
<proteinExistence type="predicted"/>
<feature type="compositionally biased region" description="Polar residues" evidence="1">
    <location>
        <begin position="19"/>
        <end position="39"/>
    </location>
</feature>
<organism evidence="3 4">
    <name type="scientific">Mycena rosella</name>
    <name type="common">Pink bonnet</name>
    <name type="synonym">Agaricus rosellus</name>
    <dbReference type="NCBI Taxonomy" id="1033263"/>
    <lineage>
        <taxon>Eukaryota</taxon>
        <taxon>Fungi</taxon>
        <taxon>Dikarya</taxon>
        <taxon>Basidiomycota</taxon>
        <taxon>Agaricomycotina</taxon>
        <taxon>Agaricomycetes</taxon>
        <taxon>Agaricomycetidae</taxon>
        <taxon>Agaricales</taxon>
        <taxon>Marasmiineae</taxon>
        <taxon>Mycenaceae</taxon>
        <taxon>Mycena</taxon>
    </lineage>
</organism>
<feature type="region of interest" description="Disordered" evidence="1">
    <location>
        <begin position="18"/>
        <end position="54"/>
    </location>
</feature>
<feature type="transmembrane region" description="Helical" evidence="2">
    <location>
        <begin position="222"/>
        <end position="241"/>
    </location>
</feature>
<dbReference type="AlphaFoldDB" id="A0AAD7CWH0"/>
<evidence type="ECO:0000313" key="3">
    <source>
        <dbReference type="EMBL" id="KAJ7667262.1"/>
    </source>
</evidence>
<feature type="region of interest" description="Disordered" evidence="1">
    <location>
        <begin position="258"/>
        <end position="281"/>
    </location>
</feature>
<feature type="transmembrane region" description="Helical" evidence="2">
    <location>
        <begin position="147"/>
        <end position="169"/>
    </location>
</feature>